<protein>
    <recommendedName>
        <fullName evidence="3">starch synthase</fullName>
        <ecNumber evidence="3">2.4.1.21</ecNumber>
    </recommendedName>
</protein>
<feature type="coiled-coil region" evidence="7">
    <location>
        <begin position="105"/>
        <end position="132"/>
    </location>
</feature>
<dbReference type="EC" id="2.4.1.21" evidence="3"/>
<sequence>METLVNAVTSYYSHHYFFQVKTINREHVKARTVCCSRSNEKVNGLFSGSSQIELEDHKNMEMLQDPFQSSNTAPENHNDIWKLFRETQRNILYLNKQRLMAVDEMKKTQKEKQLLLDRIEQLEVELASIRKSSPVAVPVKPSICSELLLRIDSMVLTGVIVKEEASNLRSLVTDNKVSIADVFSDIQQLKDSELLAELRHFSVKSKRTGFHIVHICTEMAPMASVGSLALYVTGISCELQENGNLVEVILPKYASLDLDEVQGLRDIKAEFYSYFDGNWHANRIWTGVVHGIGVTFIDPVNYSAFFNRDMIYGYSDDFERFSYLSRASLDYIVKSGKKPAVLHIHNWGTAVVGPLFWDVFVNQGLGGTRILFTCHDFKTQCLVKPDKLALCGLNPSRLHRPDRLQDNTEKHLVNVLKGGIVYSNKVVMMSSIHSKGRIICSLSHGLESTLAIHKDKLLLAPYGFDCSVWDPSKDKFLPAKYSVDDVKGKAICKAALRQHLELSGHASTVVVGCICSDVSDVDWENLKASIQLTLRRGAQFILMGSSKIPSVRTALESFRKKLEDEDLRIINRYDEALSHLILAGADIIFCPSFHDPVLQVPLKAIKYGAAPVALSLNGDLFRHTIEHDFLSTRTSEYITSDFGNTSLSDALDQITKNTFQWNQKMKDGMAKDFSWGAECYNIHLTAYTSIKNL</sequence>
<name>A0A200QA36_MACCD</name>
<dbReference type="SUPFAM" id="SSF53756">
    <property type="entry name" value="UDP-Glycosyltransferase/glycogen phosphorylase"/>
    <property type="match status" value="1"/>
</dbReference>
<accession>A0A200QA36</accession>
<keyword evidence="6" id="KW-0750">Starch biosynthesis</keyword>
<evidence type="ECO:0000256" key="7">
    <source>
        <dbReference type="SAM" id="Coils"/>
    </source>
</evidence>
<evidence type="ECO:0000313" key="9">
    <source>
        <dbReference type="EMBL" id="OVA07332.1"/>
    </source>
</evidence>
<dbReference type="OrthoDB" id="2018403at2759"/>
<reference evidence="9 10" key="1">
    <citation type="journal article" date="2017" name="Mol. Plant">
        <title>The Genome of Medicinal Plant Macleaya cordata Provides New Insights into Benzylisoquinoline Alkaloids Metabolism.</title>
        <authorList>
            <person name="Liu X."/>
            <person name="Liu Y."/>
            <person name="Huang P."/>
            <person name="Ma Y."/>
            <person name="Qing Z."/>
            <person name="Tang Q."/>
            <person name="Cao H."/>
            <person name="Cheng P."/>
            <person name="Zheng Y."/>
            <person name="Yuan Z."/>
            <person name="Zhou Y."/>
            <person name="Liu J."/>
            <person name="Tang Z."/>
            <person name="Zhuo Y."/>
            <person name="Zhang Y."/>
            <person name="Yu L."/>
            <person name="Huang J."/>
            <person name="Yang P."/>
            <person name="Peng Q."/>
            <person name="Zhang J."/>
            <person name="Jiang W."/>
            <person name="Zhang Z."/>
            <person name="Lin K."/>
            <person name="Ro D.K."/>
            <person name="Chen X."/>
            <person name="Xiong X."/>
            <person name="Shang Y."/>
            <person name="Huang S."/>
            <person name="Zeng J."/>
        </authorList>
    </citation>
    <scope>NUCLEOTIDE SEQUENCE [LARGE SCALE GENOMIC DNA]</scope>
    <source>
        <strain evidence="10">cv. BLH2017</strain>
        <tissue evidence="9">Root</tissue>
    </source>
</reference>
<evidence type="ECO:0000313" key="10">
    <source>
        <dbReference type="Proteomes" id="UP000195402"/>
    </source>
</evidence>
<gene>
    <name evidence="9" type="ORF">BVC80_1605g20</name>
</gene>
<dbReference type="GO" id="GO:0019252">
    <property type="term" value="P:starch biosynthetic process"/>
    <property type="evidence" value="ECO:0007669"/>
    <property type="project" value="UniProtKB-UniPathway"/>
</dbReference>
<dbReference type="Proteomes" id="UP000195402">
    <property type="component" value="Unassembled WGS sequence"/>
</dbReference>
<evidence type="ECO:0000256" key="4">
    <source>
        <dbReference type="ARBA" id="ARBA00022676"/>
    </source>
</evidence>
<dbReference type="InterPro" id="IPR013534">
    <property type="entry name" value="Starch_synth_cat_dom"/>
</dbReference>
<evidence type="ECO:0000256" key="5">
    <source>
        <dbReference type="ARBA" id="ARBA00022679"/>
    </source>
</evidence>
<evidence type="ECO:0000256" key="3">
    <source>
        <dbReference type="ARBA" id="ARBA00012588"/>
    </source>
</evidence>
<feature type="domain" description="Starch synthase catalytic" evidence="8">
    <location>
        <begin position="211"/>
        <end position="433"/>
    </location>
</feature>
<dbReference type="UniPathway" id="UPA00152"/>
<keyword evidence="7" id="KW-0175">Coiled coil</keyword>
<dbReference type="PANTHER" id="PTHR46083">
    <property type="match status" value="1"/>
</dbReference>
<proteinExistence type="predicted"/>
<dbReference type="InParanoid" id="A0A200QA36"/>
<dbReference type="GO" id="GO:0009011">
    <property type="term" value="F:alpha-1,4-glucan glucosyltransferase (ADP-glucose donor) activity"/>
    <property type="evidence" value="ECO:0007669"/>
    <property type="project" value="UniProtKB-EC"/>
</dbReference>
<comment type="catalytic activity">
    <reaction evidence="1">
        <text>[(1-&gt;4)-alpha-D-glucosyl](n) + ADP-alpha-D-glucose = [(1-&gt;4)-alpha-D-glucosyl](n+1) + ADP + H(+)</text>
        <dbReference type="Rhea" id="RHEA:18189"/>
        <dbReference type="Rhea" id="RHEA-COMP:9584"/>
        <dbReference type="Rhea" id="RHEA-COMP:9587"/>
        <dbReference type="ChEBI" id="CHEBI:15378"/>
        <dbReference type="ChEBI" id="CHEBI:15444"/>
        <dbReference type="ChEBI" id="CHEBI:57498"/>
        <dbReference type="ChEBI" id="CHEBI:456216"/>
        <dbReference type="EC" id="2.4.1.21"/>
    </reaction>
</comment>
<evidence type="ECO:0000256" key="2">
    <source>
        <dbReference type="ARBA" id="ARBA00004727"/>
    </source>
</evidence>
<dbReference type="STRING" id="56857.A0A200QA36"/>
<keyword evidence="4" id="KW-0328">Glycosyltransferase</keyword>
<dbReference type="PANTHER" id="PTHR46083:SF3">
    <property type="entry name" value="UDP-GLYCOSYLTRANSFERASE SUPERFAMILY PROTEIN"/>
    <property type="match status" value="1"/>
</dbReference>
<dbReference type="FunCoup" id="A0A200QA36">
    <property type="interactions" value="398"/>
</dbReference>
<comment type="pathway">
    <text evidence="2">Glycan biosynthesis; starch biosynthesis.</text>
</comment>
<keyword evidence="10" id="KW-1185">Reference proteome</keyword>
<evidence type="ECO:0000259" key="8">
    <source>
        <dbReference type="Pfam" id="PF08323"/>
    </source>
</evidence>
<organism evidence="9 10">
    <name type="scientific">Macleaya cordata</name>
    <name type="common">Five-seeded plume-poppy</name>
    <name type="synonym">Bocconia cordata</name>
    <dbReference type="NCBI Taxonomy" id="56857"/>
    <lineage>
        <taxon>Eukaryota</taxon>
        <taxon>Viridiplantae</taxon>
        <taxon>Streptophyta</taxon>
        <taxon>Embryophyta</taxon>
        <taxon>Tracheophyta</taxon>
        <taxon>Spermatophyta</taxon>
        <taxon>Magnoliopsida</taxon>
        <taxon>Ranunculales</taxon>
        <taxon>Papaveraceae</taxon>
        <taxon>Papaveroideae</taxon>
        <taxon>Macleaya</taxon>
    </lineage>
</organism>
<keyword evidence="5" id="KW-0808">Transferase</keyword>
<dbReference type="AlphaFoldDB" id="A0A200QA36"/>
<evidence type="ECO:0000256" key="1">
    <source>
        <dbReference type="ARBA" id="ARBA00001478"/>
    </source>
</evidence>
<evidence type="ECO:0000256" key="6">
    <source>
        <dbReference type="ARBA" id="ARBA00022922"/>
    </source>
</evidence>
<comment type="caution">
    <text evidence="9">The sequence shown here is derived from an EMBL/GenBank/DDBJ whole genome shotgun (WGS) entry which is preliminary data.</text>
</comment>
<dbReference type="OMA" id="RNGFHIV"/>
<dbReference type="Gene3D" id="3.40.50.2000">
    <property type="entry name" value="Glycogen Phosphorylase B"/>
    <property type="match status" value="2"/>
</dbReference>
<dbReference type="Pfam" id="PF08323">
    <property type="entry name" value="Glyco_transf_5"/>
    <property type="match status" value="1"/>
</dbReference>
<dbReference type="EMBL" id="MVGT01002614">
    <property type="protein sequence ID" value="OVA07332.1"/>
    <property type="molecule type" value="Genomic_DNA"/>
</dbReference>